<name>A0A1J5PIG6_9ZZZZ</name>
<dbReference type="InterPro" id="IPR051010">
    <property type="entry name" value="BCAA_transport"/>
</dbReference>
<dbReference type="SUPFAM" id="SSF53822">
    <property type="entry name" value="Periplasmic binding protein-like I"/>
    <property type="match status" value="1"/>
</dbReference>
<feature type="domain" description="Leucine-binding protein" evidence="4">
    <location>
        <begin position="33"/>
        <end position="352"/>
    </location>
</feature>
<keyword evidence="3" id="KW-0029">Amino-acid transport</keyword>
<sequence>MELTRRNLLLAGAAIGTSGTLSRRVALAAGQELTLGVVGVLSGPAAQWGLALRGAVELVAAEANRDGLIKIDGAPCQVSVVAIDSKYTAEGAAAAANTLAGQGVKFIIGPIGSPELTGVKPIAKRNSMLVMGNGYAKDALSPQFPLVFHMGPGLSGWADPIIKIAKQKFGIKSVMLIAPNDQGGTDIASVDAEAYKKNGITAAEEYYQRGTTNFAPIVTRIMNAKPEAVDLASSPPGDAGIMVKQLRQAGFEGPIGRLGGPGYSEISRVAGGDAVLKDFYWYEPVFIDEKVQLIADEYKKLLGGDRPENNLFFQWVSAARMVTKAIAKAGTISDTSKVAEALRALPVEDPNAGSGHWIGQDFFGINQELSFPFGVGLVTDGKLQPTIRVAAATGK</sequence>
<dbReference type="Pfam" id="PF13458">
    <property type="entry name" value="Peripla_BP_6"/>
    <property type="match status" value="1"/>
</dbReference>
<dbReference type="PANTHER" id="PTHR30483:SF6">
    <property type="entry name" value="PERIPLASMIC BINDING PROTEIN OF ABC TRANSPORTER FOR NATURAL AMINO ACIDS"/>
    <property type="match status" value="1"/>
</dbReference>
<dbReference type="AlphaFoldDB" id="A0A1J5PIG6"/>
<evidence type="ECO:0000256" key="1">
    <source>
        <dbReference type="ARBA" id="ARBA00022448"/>
    </source>
</evidence>
<dbReference type="InterPro" id="IPR028081">
    <property type="entry name" value="Leu-bd"/>
</dbReference>
<keyword evidence="1" id="KW-0813">Transport</keyword>
<dbReference type="PROSITE" id="PS51318">
    <property type="entry name" value="TAT"/>
    <property type="match status" value="1"/>
</dbReference>
<protein>
    <submittedName>
        <fullName evidence="5">Leucine-, isoleucine-, valine-, threonine-, and alanine-binding protein</fullName>
    </submittedName>
</protein>
<dbReference type="PRINTS" id="PR00337">
    <property type="entry name" value="LEUILEVALBP"/>
</dbReference>
<dbReference type="PANTHER" id="PTHR30483">
    <property type="entry name" value="LEUCINE-SPECIFIC-BINDING PROTEIN"/>
    <property type="match status" value="1"/>
</dbReference>
<dbReference type="InterPro" id="IPR000709">
    <property type="entry name" value="Leu_Ile_Val-bd"/>
</dbReference>
<comment type="caution">
    <text evidence="5">The sequence shown here is derived from an EMBL/GenBank/DDBJ whole genome shotgun (WGS) entry which is preliminary data.</text>
</comment>
<accession>A0A1J5PIG6</accession>
<evidence type="ECO:0000256" key="2">
    <source>
        <dbReference type="ARBA" id="ARBA00022729"/>
    </source>
</evidence>
<dbReference type="CDD" id="cd06336">
    <property type="entry name" value="PBP1_ABC_ligand_binding-like"/>
    <property type="match status" value="1"/>
</dbReference>
<evidence type="ECO:0000259" key="4">
    <source>
        <dbReference type="Pfam" id="PF13458"/>
    </source>
</evidence>
<dbReference type="InterPro" id="IPR006311">
    <property type="entry name" value="TAT_signal"/>
</dbReference>
<evidence type="ECO:0000256" key="3">
    <source>
        <dbReference type="ARBA" id="ARBA00022970"/>
    </source>
</evidence>
<dbReference type="InterPro" id="IPR028082">
    <property type="entry name" value="Peripla_BP_I"/>
</dbReference>
<dbReference type="EMBL" id="MLJW01005997">
    <property type="protein sequence ID" value="OIQ67332.1"/>
    <property type="molecule type" value="Genomic_DNA"/>
</dbReference>
<gene>
    <name evidence="5" type="primary">braC_27</name>
    <name evidence="5" type="ORF">GALL_510890</name>
</gene>
<proteinExistence type="predicted"/>
<evidence type="ECO:0000313" key="5">
    <source>
        <dbReference type="EMBL" id="OIQ67332.1"/>
    </source>
</evidence>
<dbReference type="Gene3D" id="3.40.50.2300">
    <property type="match status" value="2"/>
</dbReference>
<dbReference type="GO" id="GO:0006865">
    <property type="term" value="P:amino acid transport"/>
    <property type="evidence" value="ECO:0007669"/>
    <property type="project" value="UniProtKB-KW"/>
</dbReference>
<reference evidence="5" key="1">
    <citation type="submission" date="2016-10" db="EMBL/GenBank/DDBJ databases">
        <title>Sequence of Gallionella enrichment culture.</title>
        <authorList>
            <person name="Poehlein A."/>
            <person name="Muehling M."/>
            <person name="Daniel R."/>
        </authorList>
    </citation>
    <scope>NUCLEOTIDE SEQUENCE</scope>
</reference>
<organism evidence="5">
    <name type="scientific">mine drainage metagenome</name>
    <dbReference type="NCBI Taxonomy" id="410659"/>
    <lineage>
        <taxon>unclassified sequences</taxon>
        <taxon>metagenomes</taxon>
        <taxon>ecological metagenomes</taxon>
    </lineage>
</organism>
<keyword evidence="2" id="KW-0732">Signal</keyword>